<evidence type="ECO:0000256" key="19">
    <source>
        <dbReference type="NCBIfam" id="TIGR01357"/>
    </source>
</evidence>
<comment type="cofactor">
    <cofactor evidence="3">
        <name>Co(2+)</name>
        <dbReference type="ChEBI" id="CHEBI:48828"/>
    </cofactor>
</comment>
<keyword evidence="11" id="KW-0028">Amino-acid biosynthesis</keyword>
<dbReference type="PIRSF" id="PIRSF001455">
    <property type="entry name" value="DHQ_synth"/>
    <property type="match status" value="1"/>
</dbReference>
<evidence type="ECO:0000256" key="18">
    <source>
        <dbReference type="ARBA" id="ARBA00023285"/>
    </source>
</evidence>
<comment type="catalytic activity">
    <reaction evidence="1">
        <text>7-phospho-2-dehydro-3-deoxy-D-arabino-heptonate = 3-dehydroquinate + phosphate</text>
        <dbReference type="Rhea" id="RHEA:21968"/>
        <dbReference type="ChEBI" id="CHEBI:32364"/>
        <dbReference type="ChEBI" id="CHEBI:43474"/>
        <dbReference type="ChEBI" id="CHEBI:58394"/>
        <dbReference type="EC" id="4.2.3.4"/>
    </reaction>
</comment>
<accession>A0A074KYC5</accession>
<evidence type="ECO:0000259" key="21">
    <source>
        <dbReference type="Pfam" id="PF24621"/>
    </source>
</evidence>
<comment type="pathway">
    <text evidence="6">Metabolic intermediate biosynthesis; chorismate biosynthesis; chorismate from D-erythrose 4-phosphate and phosphoenolpyruvate: step 2/7.</text>
</comment>
<dbReference type="SUPFAM" id="SSF56796">
    <property type="entry name" value="Dehydroquinate synthase-like"/>
    <property type="match status" value="1"/>
</dbReference>
<comment type="subcellular location">
    <subcellularLocation>
        <location evidence="5">Cytoplasm</location>
    </subcellularLocation>
</comment>
<keyword evidence="12" id="KW-0479">Metal-binding</keyword>
<dbReference type="GO" id="GO:0009073">
    <property type="term" value="P:aromatic amino acid family biosynthetic process"/>
    <property type="evidence" value="ECO:0007669"/>
    <property type="project" value="UniProtKB-KW"/>
</dbReference>
<reference evidence="22 23" key="1">
    <citation type="submission" date="2014-04" db="EMBL/GenBank/DDBJ databases">
        <title>Characterization and application of a salt tolerant electro-active bacterium.</title>
        <authorList>
            <person name="Yang L."/>
            <person name="Wei S."/>
            <person name="Tay Q.X.M."/>
        </authorList>
    </citation>
    <scope>NUCLEOTIDE SEQUENCE [LARGE SCALE GENOMIC DNA]</scope>
    <source>
        <strain evidence="22 23">LY1</strain>
    </source>
</reference>
<dbReference type="InterPro" id="IPR050071">
    <property type="entry name" value="Dehydroquinate_synthase"/>
</dbReference>
<evidence type="ECO:0000256" key="13">
    <source>
        <dbReference type="ARBA" id="ARBA00022741"/>
    </source>
</evidence>
<dbReference type="Pfam" id="PF01761">
    <property type="entry name" value="DHQ_synthase"/>
    <property type="match status" value="1"/>
</dbReference>
<dbReference type="Pfam" id="PF24621">
    <property type="entry name" value="DHQS_C"/>
    <property type="match status" value="1"/>
</dbReference>
<dbReference type="eggNOG" id="COG0337">
    <property type="taxonomic scope" value="Bacteria"/>
</dbReference>
<evidence type="ECO:0000256" key="17">
    <source>
        <dbReference type="ARBA" id="ARBA00023239"/>
    </source>
</evidence>
<keyword evidence="15" id="KW-0520">NAD</keyword>
<sequence length="352" mass="39677">MESIIFSTKISQNLERFLANTKHTKLGIIADSNTIRDCYPLISATLPEHHVFYFEAGEKHKNLTTCQNIWKWMTENDFDRQSVIINLGGGVTGDMGGFCASTYKRGMRFINIPTTLLSQVDASVGGKLGIDFMGFKNHLGVFTEPLAVIISQEFLPTLPTDEFRSGYAEVIKHGLIKNEHYFSCLKTTDWQNQAWTEIIEKSISIKKDIVEKDPKEEGLRKILNFGHTIGHAIESHYLDTPNHLLHGEAIAIGMLAEAYLSHSKMRMAKEDLTSITQTILEVFGIRYVAQSDFEAIASLCLQDKKNTGKIINCSLLKRIGECEYNIPISEEDILAALQYYHDLKHEPDTTTA</sequence>
<dbReference type="InterPro" id="IPR030963">
    <property type="entry name" value="DHQ_synth_fam"/>
</dbReference>
<dbReference type="NCBIfam" id="TIGR01357">
    <property type="entry name" value="aroB"/>
    <property type="match status" value="1"/>
</dbReference>
<comment type="function">
    <text evidence="4">Catalyzes the conversion of 3-deoxy-D-arabino-heptulosonate 7-phosphate (DAHP) to dehydroquinate (DHQ).</text>
</comment>
<dbReference type="GO" id="GO:0005737">
    <property type="term" value="C:cytoplasm"/>
    <property type="evidence" value="ECO:0007669"/>
    <property type="project" value="UniProtKB-SubCell"/>
</dbReference>
<dbReference type="InterPro" id="IPR016037">
    <property type="entry name" value="DHQ_synth_AroB"/>
</dbReference>
<dbReference type="Proteomes" id="UP000027821">
    <property type="component" value="Unassembled WGS sequence"/>
</dbReference>
<evidence type="ECO:0000256" key="1">
    <source>
        <dbReference type="ARBA" id="ARBA00001393"/>
    </source>
</evidence>
<dbReference type="CDD" id="cd08195">
    <property type="entry name" value="DHQS"/>
    <property type="match status" value="1"/>
</dbReference>
<evidence type="ECO:0000256" key="8">
    <source>
        <dbReference type="ARBA" id="ARBA00013031"/>
    </source>
</evidence>
<evidence type="ECO:0000256" key="3">
    <source>
        <dbReference type="ARBA" id="ARBA00001941"/>
    </source>
</evidence>
<dbReference type="RefSeq" id="WP_035071438.1">
    <property type="nucleotide sequence ID" value="NZ_JMIH01000014.1"/>
</dbReference>
<dbReference type="EMBL" id="JMIH01000014">
    <property type="protein sequence ID" value="KEO74991.1"/>
    <property type="molecule type" value="Genomic_DNA"/>
</dbReference>
<name>A0A074KYC5_9BACT</name>
<evidence type="ECO:0000256" key="6">
    <source>
        <dbReference type="ARBA" id="ARBA00004661"/>
    </source>
</evidence>
<comment type="caution">
    <text evidence="22">The sequence shown here is derived from an EMBL/GenBank/DDBJ whole genome shotgun (WGS) entry which is preliminary data.</text>
</comment>
<keyword evidence="14" id="KW-0862">Zinc</keyword>
<evidence type="ECO:0000256" key="16">
    <source>
        <dbReference type="ARBA" id="ARBA00023141"/>
    </source>
</evidence>
<keyword evidence="18" id="KW-0170">Cobalt</keyword>
<dbReference type="InterPro" id="IPR030960">
    <property type="entry name" value="DHQS/DOIS_N"/>
</dbReference>
<dbReference type="GO" id="GO:0008652">
    <property type="term" value="P:amino acid biosynthetic process"/>
    <property type="evidence" value="ECO:0007669"/>
    <property type="project" value="UniProtKB-KW"/>
</dbReference>
<evidence type="ECO:0000256" key="10">
    <source>
        <dbReference type="ARBA" id="ARBA00022490"/>
    </source>
</evidence>
<organism evidence="22 23">
    <name type="scientific">Anditalea andensis</name>
    <dbReference type="NCBI Taxonomy" id="1048983"/>
    <lineage>
        <taxon>Bacteria</taxon>
        <taxon>Pseudomonadati</taxon>
        <taxon>Bacteroidota</taxon>
        <taxon>Cytophagia</taxon>
        <taxon>Cytophagales</taxon>
        <taxon>Cytophagaceae</taxon>
        <taxon>Anditalea</taxon>
    </lineage>
</organism>
<protein>
    <recommendedName>
        <fullName evidence="9 19">3-dehydroquinate synthase</fullName>
        <ecNumber evidence="8 19">4.2.3.4</ecNumber>
    </recommendedName>
</protein>
<evidence type="ECO:0000313" key="22">
    <source>
        <dbReference type="EMBL" id="KEO74991.1"/>
    </source>
</evidence>
<dbReference type="PANTHER" id="PTHR43622:SF7">
    <property type="entry name" value="3-DEHYDROQUINATE SYNTHASE, CHLOROPLASTIC"/>
    <property type="match status" value="1"/>
</dbReference>
<dbReference type="GO" id="GO:0003856">
    <property type="term" value="F:3-dehydroquinate synthase activity"/>
    <property type="evidence" value="ECO:0007669"/>
    <property type="project" value="UniProtKB-UniRule"/>
</dbReference>
<feature type="domain" description="3-dehydroquinate synthase C-terminal" evidence="21">
    <location>
        <begin position="166"/>
        <end position="306"/>
    </location>
</feature>
<dbReference type="PANTHER" id="PTHR43622">
    <property type="entry name" value="3-DEHYDROQUINATE SYNTHASE"/>
    <property type="match status" value="1"/>
</dbReference>
<dbReference type="EC" id="4.2.3.4" evidence="8 19"/>
<dbReference type="STRING" id="1048983.EL17_04770"/>
<keyword evidence="23" id="KW-1185">Reference proteome</keyword>
<gene>
    <name evidence="22" type="ORF">EL17_04770</name>
</gene>
<keyword evidence="16" id="KW-0057">Aromatic amino acid biosynthesis</keyword>
<dbReference type="AlphaFoldDB" id="A0A074KYC5"/>
<keyword evidence="13" id="KW-0547">Nucleotide-binding</keyword>
<evidence type="ECO:0000256" key="14">
    <source>
        <dbReference type="ARBA" id="ARBA00022833"/>
    </source>
</evidence>
<dbReference type="Gene3D" id="1.20.1090.10">
    <property type="entry name" value="Dehydroquinate synthase-like - alpha domain"/>
    <property type="match status" value="1"/>
</dbReference>
<dbReference type="InterPro" id="IPR056179">
    <property type="entry name" value="DHQS_C"/>
</dbReference>
<dbReference type="GO" id="GO:0046872">
    <property type="term" value="F:metal ion binding"/>
    <property type="evidence" value="ECO:0007669"/>
    <property type="project" value="UniProtKB-KW"/>
</dbReference>
<proteinExistence type="inferred from homology"/>
<dbReference type="GO" id="GO:0009423">
    <property type="term" value="P:chorismate biosynthetic process"/>
    <property type="evidence" value="ECO:0007669"/>
    <property type="project" value="UniProtKB-UniRule"/>
</dbReference>
<evidence type="ECO:0000256" key="9">
    <source>
        <dbReference type="ARBA" id="ARBA00017684"/>
    </source>
</evidence>
<evidence type="ECO:0000256" key="11">
    <source>
        <dbReference type="ARBA" id="ARBA00022605"/>
    </source>
</evidence>
<evidence type="ECO:0000256" key="15">
    <source>
        <dbReference type="ARBA" id="ARBA00023027"/>
    </source>
</evidence>
<evidence type="ECO:0000256" key="7">
    <source>
        <dbReference type="ARBA" id="ARBA00005412"/>
    </source>
</evidence>
<comment type="similarity">
    <text evidence="7">Belongs to the sugar phosphate cyclases superfamily. Dehydroquinate synthase family.</text>
</comment>
<comment type="cofactor">
    <cofactor evidence="2">
        <name>NAD(+)</name>
        <dbReference type="ChEBI" id="CHEBI:57540"/>
    </cofactor>
</comment>
<evidence type="ECO:0000256" key="2">
    <source>
        <dbReference type="ARBA" id="ARBA00001911"/>
    </source>
</evidence>
<evidence type="ECO:0000256" key="5">
    <source>
        <dbReference type="ARBA" id="ARBA00004496"/>
    </source>
</evidence>
<dbReference type="OrthoDB" id="9806583at2"/>
<keyword evidence="10" id="KW-0963">Cytoplasm</keyword>
<evidence type="ECO:0000256" key="4">
    <source>
        <dbReference type="ARBA" id="ARBA00003485"/>
    </source>
</evidence>
<dbReference type="Gene3D" id="3.40.50.1970">
    <property type="match status" value="1"/>
</dbReference>
<evidence type="ECO:0000256" key="12">
    <source>
        <dbReference type="ARBA" id="ARBA00022723"/>
    </source>
</evidence>
<dbReference type="GO" id="GO:0000166">
    <property type="term" value="F:nucleotide binding"/>
    <property type="evidence" value="ECO:0007669"/>
    <property type="project" value="UniProtKB-KW"/>
</dbReference>
<keyword evidence="17" id="KW-0456">Lyase</keyword>
<evidence type="ECO:0000259" key="20">
    <source>
        <dbReference type="Pfam" id="PF01761"/>
    </source>
</evidence>
<feature type="domain" description="3-dehydroquinate synthase N-terminal" evidence="20">
    <location>
        <begin position="53"/>
        <end position="164"/>
    </location>
</feature>
<evidence type="ECO:0000313" key="23">
    <source>
        <dbReference type="Proteomes" id="UP000027821"/>
    </source>
</evidence>